<dbReference type="InterPro" id="IPR043504">
    <property type="entry name" value="Peptidase_S1_PA_chymotrypsin"/>
</dbReference>
<sequence length="970" mass="107852">MLFPHTFLTVWIVAITVTKVNERLVLRGGKGVAEGQSREMSMGRGEDRSRERIWSVLASHSLVLRATMEAFVFLRALFLSTLHFPFSALVFSDKIPSASLLPVSPQAAEYGCRLPFACVPFYLCYNGNIITNGEGIFHGRVRRSEPSSPVNDSSNPSQHLDGNCPNFLDVCCLDPNAKPPTTPKPPPYVPRCGNRNYLGAYHNTFNASRELHQYDHEAHYGEFPWMGVVLTTKPDAPEKDLYQCGASLIHPQVVLTAADCVDEFTEFPGKSGLKVRLGEWDTTGANEPYPHQERFVEKIVIHPDYRKGPLYNDIALLFMNDPYELQPHVDTICLPEPGYRRPWGNICVSAGFGKDNFGREGRYRTILKKVELPLVERMECERTLRNTRLGQWFRLHWSFLCAGGVTGHDTCKGDGGGPLVCYDPNKGSWYQVGIVAWGIGCGNAIPGIYVDVAHFTPWIDEEITRYYHLRNLPGPPQAADYGCVFPFACVPFYLCNEGEIVTDIIDVQFGPGKDSSDPPQLVGGNCPNFLDVCCRNPNAKPQTTPMPTPYNSRCGVRNNFSIDVGITFNASHDQHKYDHEAQYGEFPWMGVVLTAKPDAPEKDLYQCGASLIHPQVVLTAADCVDKFAEFPGKSGLKVRLGEWDTTNDYEPYPHQDRFVEKVVIHPDYRKGPLYNDIALLFMNHPYELQLHVDTICLPEPGYRRPWGNICVSTGFGKNSYGKEGQYQIILKKVELPLVEQIECEKRYRSTKLGQWFRLHRSFLCAGGVMGEDTCTGDGGGPLVCYDPDKGSWYQAGIVAWGIGCGNEIPGIYVDVGYFTPWIDEEITRYYHLPKPYWGFDLRQGIPEEGSTGSATNPAVPAQLFSSTLIEEDKIAATSLLPGPQQAAEDGCELPLICIPFYLCDGGNIVTDGEGIIDARASPSESSSTSPKLDRRGPSQLLGKCSNNGDECCSHPNAEPPSTLKSSTERK</sequence>
<evidence type="ECO:0000256" key="2">
    <source>
        <dbReference type="ARBA" id="ARBA00022525"/>
    </source>
</evidence>
<reference evidence="7" key="1">
    <citation type="submission" date="2020-11" db="EMBL/GenBank/DDBJ databases">
        <authorList>
            <person name="Tran Van P."/>
        </authorList>
    </citation>
    <scope>NUCLEOTIDE SEQUENCE</scope>
</reference>
<dbReference type="AlphaFoldDB" id="A0A7R9ABP9"/>
<dbReference type="InterPro" id="IPR001314">
    <property type="entry name" value="Peptidase_S1A"/>
</dbReference>
<evidence type="ECO:0000256" key="3">
    <source>
        <dbReference type="ARBA" id="ARBA00023157"/>
    </source>
</evidence>
<dbReference type="Pfam" id="PF00089">
    <property type="entry name" value="Trypsin"/>
    <property type="match status" value="2"/>
</dbReference>
<feature type="region of interest" description="Disordered" evidence="4">
    <location>
        <begin position="141"/>
        <end position="161"/>
    </location>
</feature>
<dbReference type="FunFam" id="2.40.10.10:FF:000038">
    <property type="entry name" value="Serine protease"/>
    <property type="match status" value="2"/>
</dbReference>
<name>A0A7R9ABP9_9CRUS</name>
<dbReference type="Gene3D" id="2.40.10.10">
    <property type="entry name" value="Trypsin-like serine proteases"/>
    <property type="match status" value="4"/>
</dbReference>
<evidence type="ECO:0000313" key="8">
    <source>
        <dbReference type="Proteomes" id="UP000677054"/>
    </source>
</evidence>
<dbReference type="Pfam" id="PF18322">
    <property type="entry name" value="CLIP_1"/>
    <property type="match status" value="3"/>
</dbReference>
<feature type="compositionally biased region" description="Low complexity" evidence="4">
    <location>
        <begin position="921"/>
        <end position="930"/>
    </location>
</feature>
<dbReference type="InterPro" id="IPR041515">
    <property type="entry name" value="PPAF-2-like_Clip"/>
</dbReference>
<protein>
    <recommendedName>
        <fullName evidence="6">Peptidase S1 domain-containing protein</fullName>
    </recommendedName>
</protein>
<dbReference type="PRINTS" id="PR00722">
    <property type="entry name" value="CHYMOTRYPSIN"/>
</dbReference>
<comment type="subcellular location">
    <subcellularLocation>
        <location evidence="1">Secreted</location>
    </subcellularLocation>
</comment>
<dbReference type="InterPro" id="IPR009003">
    <property type="entry name" value="Peptidase_S1_PA"/>
</dbReference>
<feature type="domain" description="Peptidase S1" evidence="6">
    <location>
        <begin position="197"/>
        <end position="464"/>
    </location>
</feature>
<organism evidence="7">
    <name type="scientific">Darwinula stevensoni</name>
    <dbReference type="NCBI Taxonomy" id="69355"/>
    <lineage>
        <taxon>Eukaryota</taxon>
        <taxon>Metazoa</taxon>
        <taxon>Ecdysozoa</taxon>
        <taxon>Arthropoda</taxon>
        <taxon>Crustacea</taxon>
        <taxon>Oligostraca</taxon>
        <taxon>Ostracoda</taxon>
        <taxon>Podocopa</taxon>
        <taxon>Podocopida</taxon>
        <taxon>Darwinulocopina</taxon>
        <taxon>Darwinuloidea</taxon>
        <taxon>Darwinulidae</taxon>
        <taxon>Darwinula</taxon>
    </lineage>
</organism>
<gene>
    <name evidence="7" type="ORF">DSTB1V02_LOCUS10922</name>
</gene>
<feature type="region of interest" description="Disordered" evidence="4">
    <location>
        <begin position="918"/>
        <end position="970"/>
    </location>
</feature>
<keyword evidence="2" id="KW-0964">Secreted</keyword>
<feature type="signal peptide" evidence="5">
    <location>
        <begin position="1"/>
        <end position="22"/>
    </location>
</feature>
<evidence type="ECO:0000259" key="6">
    <source>
        <dbReference type="PROSITE" id="PS50240"/>
    </source>
</evidence>
<dbReference type="EMBL" id="CAJPEV010003321">
    <property type="protein sequence ID" value="CAG0899504.1"/>
    <property type="molecule type" value="Genomic_DNA"/>
</dbReference>
<dbReference type="GO" id="GO:0004252">
    <property type="term" value="F:serine-type endopeptidase activity"/>
    <property type="evidence" value="ECO:0007669"/>
    <property type="project" value="InterPro"/>
</dbReference>
<dbReference type="OrthoDB" id="6261922at2759"/>
<proteinExistence type="predicted"/>
<dbReference type="SMART" id="SM00020">
    <property type="entry name" value="Tryp_SPc"/>
    <property type="match status" value="2"/>
</dbReference>
<evidence type="ECO:0000256" key="1">
    <source>
        <dbReference type="ARBA" id="ARBA00004613"/>
    </source>
</evidence>
<dbReference type="GO" id="GO:0005576">
    <property type="term" value="C:extracellular region"/>
    <property type="evidence" value="ECO:0007669"/>
    <property type="project" value="UniProtKB-SubCell"/>
</dbReference>
<feature type="compositionally biased region" description="Low complexity" evidence="4">
    <location>
        <begin position="146"/>
        <end position="157"/>
    </location>
</feature>
<feature type="domain" description="Peptidase S1" evidence="6">
    <location>
        <begin position="521"/>
        <end position="827"/>
    </location>
</feature>
<dbReference type="PROSITE" id="PS50240">
    <property type="entry name" value="TRYPSIN_DOM"/>
    <property type="match status" value="2"/>
</dbReference>
<keyword evidence="3" id="KW-1015">Disulfide bond</keyword>
<dbReference type="PANTHER" id="PTHR24258">
    <property type="entry name" value="SERINE PROTEASE-RELATED"/>
    <property type="match status" value="1"/>
</dbReference>
<evidence type="ECO:0000256" key="4">
    <source>
        <dbReference type="SAM" id="MobiDB-lite"/>
    </source>
</evidence>
<keyword evidence="8" id="KW-1185">Reference proteome</keyword>
<dbReference type="PANTHER" id="PTHR24258:SF129">
    <property type="entry name" value="LP15124P-RELATED"/>
    <property type="match status" value="1"/>
</dbReference>
<evidence type="ECO:0000256" key="5">
    <source>
        <dbReference type="SAM" id="SignalP"/>
    </source>
</evidence>
<dbReference type="EMBL" id="LR902838">
    <property type="protein sequence ID" value="CAD7251155.1"/>
    <property type="molecule type" value="Genomic_DNA"/>
</dbReference>
<feature type="chain" id="PRO_5036209857" description="Peptidase S1 domain-containing protein" evidence="5">
    <location>
        <begin position="23"/>
        <end position="970"/>
    </location>
</feature>
<dbReference type="CDD" id="cd00190">
    <property type="entry name" value="Tryp_SPc"/>
    <property type="match status" value="2"/>
</dbReference>
<dbReference type="GO" id="GO:0006508">
    <property type="term" value="P:proteolysis"/>
    <property type="evidence" value="ECO:0007669"/>
    <property type="project" value="InterPro"/>
</dbReference>
<evidence type="ECO:0000313" key="7">
    <source>
        <dbReference type="EMBL" id="CAD7251155.1"/>
    </source>
</evidence>
<dbReference type="Proteomes" id="UP000677054">
    <property type="component" value="Unassembled WGS sequence"/>
</dbReference>
<accession>A0A7R9ABP9</accession>
<dbReference type="InterPro" id="IPR001254">
    <property type="entry name" value="Trypsin_dom"/>
</dbReference>
<keyword evidence="5" id="KW-0732">Signal</keyword>
<dbReference type="SUPFAM" id="SSF50494">
    <property type="entry name" value="Trypsin-like serine proteases"/>
    <property type="match status" value="2"/>
</dbReference>